<keyword evidence="2" id="KW-1185">Reference proteome</keyword>
<gene>
    <name evidence="1" type="ORF">AB6A40_002208</name>
</gene>
<evidence type="ECO:0000313" key="1">
    <source>
        <dbReference type="EMBL" id="MFH4975499.1"/>
    </source>
</evidence>
<accession>A0ABD6EDR9</accession>
<sequence length="110" mass="12475">MHKKMTMNHQIKFRYAAHPKLCESIRPNEKSHSNDDNDDSVVFYYFSPSEDILVFAMERQQNIGAGASERQPNVLVFSFVVAGKLGSYTFCHTTIGDVVLTLTEILCCKI</sequence>
<dbReference type="AlphaFoldDB" id="A0ABD6EDR9"/>
<dbReference type="EMBL" id="JBGFUD010000937">
    <property type="protein sequence ID" value="MFH4975499.1"/>
    <property type="molecule type" value="Genomic_DNA"/>
</dbReference>
<proteinExistence type="predicted"/>
<protein>
    <submittedName>
        <fullName evidence="1">Uncharacterized protein</fullName>
    </submittedName>
</protein>
<name>A0ABD6EDR9_9BILA</name>
<dbReference type="Proteomes" id="UP001608902">
    <property type="component" value="Unassembled WGS sequence"/>
</dbReference>
<reference evidence="1 2" key="1">
    <citation type="submission" date="2024-08" db="EMBL/GenBank/DDBJ databases">
        <title>Gnathostoma spinigerum genome.</title>
        <authorList>
            <person name="Gonzalez-Bertolin B."/>
            <person name="Monzon S."/>
            <person name="Zaballos A."/>
            <person name="Jimenez P."/>
            <person name="Dekumyoy P."/>
            <person name="Varona S."/>
            <person name="Cuesta I."/>
            <person name="Sumanam S."/>
            <person name="Adisakwattana P."/>
            <person name="Gasser R.B."/>
            <person name="Hernandez-Gonzalez A."/>
            <person name="Young N.D."/>
            <person name="Perteguer M.J."/>
        </authorList>
    </citation>
    <scope>NUCLEOTIDE SEQUENCE [LARGE SCALE GENOMIC DNA]</scope>
    <source>
        <strain evidence="1">AL3</strain>
        <tissue evidence="1">Liver</tissue>
    </source>
</reference>
<comment type="caution">
    <text evidence="1">The sequence shown here is derived from an EMBL/GenBank/DDBJ whole genome shotgun (WGS) entry which is preliminary data.</text>
</comment>
<organism evidence="1 2">
    <name type="scientific">Gnathostoma spinigerum</name>
    <dbReference type="NCBI Taxonomy" id="75299"/>
    <lineage>
        <taxon>Eukaryota</taxon>
        <taxon>Metazoa</taxon>
        <taxon>Ecdysozoa</taxon>
        <taxon>Nematoda</taxon>
        <taxon>Chromadorea</taxon>
        <taxon>Rhabditida</taxon>
        <taxon>Spirurina</taxon>
        <taxon>Gnathostomatomorpha</taxon>
        <taxon>Gnathostomatoidea</taxon>
        <taxon>Gnathostomatidae</taxon>
        <taxon>Gnathostoma</taxon>
    </lineage>
</organism>
<evidence type="ECO:0000313" key="2">
    <source>
        <dbReference type="Proteomes" id="UP001608902"/>
    </source>
</evidence>